<dbReference type="CDD" id="cd18809">
    <property type="entry name" value="SF1_C_RecD"/>
    <property type="match status" value="1"/>
</dbReference>
<dbReference type="Proteomes" id="UP001164746">
    <property type="component" value="Chromosome 2"/>
</dbReference>
<name>A0ABY7DHD3_MYAAR</name>
<evidence type="ECO:0000313" key="1">
    <source>
        <dbReference type="EMBL" id="WAQ97057.1"/>
    </source>
</evidence>
<sequence length="487" mass="54802">MVYDLTQILFLRQSLNLMMVAQTMIGRIRDSFFVSGTAGSAVRLLFKYNKSVQVVCPTGNSANVINGVTLHSFLKIPTKNAKKDMKAPEGSIGESLQNNLEGLKFYWLMKDLLLEQQHWAGWNLYVGMALKMLPPVLDSPIYNCSSSAPAALHGVIAWKEFDHVVNLSCVVRQNEAEAQLKSVLSSLRDYSVTPEQYKWLQYFQWQNLISVYGNNVLNDIANEGLFVFPTHKQVWEHNKNKLLQLNEVYPVAEIRATSKGRHLNSDVNSGLLPKVYLCKKAKVMLTVNLCVPFGLFNGATGIVQDILYLNDRRPPDSQPDVVFVYFPSYSGPACMSDNPQLAPIVSVERFMDCICHFCKRKQIPLRLGWATTIHKCQGITVGQGEINRYIVIDPGKTSFESRNSGALFVTLSRAKSTGNSKSDIPPDFAWHPSILINDDRICFKVNTKTIQAGTKEIQRLKKIADITRTRPTKSVDPYRFKGTRATK</sequence>
<dbReference type="InterPro" id="IPR027417">
    <property type="entry name" value="P-loop_NTPase"/>
</dbReference>
<reference evidence="1" key="1">
    <citation type="submission" date="2022-11" db="EMBL/GenBank/DDBJ databases">
        <title>Centuries of genome instability and evolution in soft-shell clam transmissible cancer (bioRxiv).</title>
        <authorList>
            <person name="Hart S.F.M."/>
            <person name="Yonemitsu M.A."/>
            <person name="Giersch R.M."/>
            <person name="Beal B.F."/>
            <person name="Arriagada G."/>
            <person name="Davis B.W."/>
            <person name="Ostrander E.A."/>
            <person name="Goff S.P."/>
            <person name="Metzger M.J."/>
        </authorList>
    </citation>
    <scope>NUCLEOTIDE SEQUENCE</scope>
    <source>
        <strain evidence="1">MELC-2E11</strain>
        <tissue evidence="1">Siphon/mantle</tissue>
    </source>
</reference>
<dbReference type="InterPro" id="IPR051055">
    <property type="entry name" value="PIF1_helicase"/>
</dbReference>
<organism evidence="1 2">
    <name type="scientific">Mya arenaria</name>
    <name type="common">Soft-shell clam</name>
    <dbReference type="NCBI Taxonomy" id="6604"/>
    <lineage>
        <taxon>Eukaryota</taxon>
        <taxon>Metazoa</taxon>
        <taxon>Spiralia</taxon>
        <taxon>Lophotrochozoa</taxon>
        <taxon>Mollusca</taxon>
        <taxon>Bivalvia</taxon>
        <taxon>Autobranchia</taxon>
        <taxon>Heteroconchia</taxon>
        <taxon>Euheterodonta</taxon>
        <taxon>Imparidentia</taxon>
        <taxon>Neoheterodontei</taxon>
        <taxon>Myida</taxon>
        <taxon>Myoidea</taxon>
        <taxon>Myidae</taxon>
        <taxon>Mya</taxon>
    </lineage>
</organism>
<accession>A0ABY7DHD3</accession>
<evidence type="ECO:0008006" key="3">
    <source>
        <dbReference type="Google" id="ProtNLM"/>
    </source>
</evidence>
<proteinExistence type="predicted"/>
<protein>
    <recommendedName>
        <fullName evidence="3">DNA helicase</fullName>
    </recommendedName>
</protein>
<feature type="non-terminal residue" evidence="1">
    <location>
        <position position="1"/>
    </location>
</feature>
<keyword evidence="2" id="KW-1185">Reference proteome</keyword>
<gene>
    <name evidence="1" type="ORF">MAR_029747</name>
</gene>
<dbReference type="PANTHER" id="PTHR47642">
    <property type="entry name" value="ATP-DEPENDENT DNA HELICASE"/>
    <property type="match status" value="1"/>
</dbReference>
<dbReference type="SUPFAM" id="SSF52540">
    <property type="entry name" value="P-loop containing nucleoside triphosphate hydrolases"/>
    <property type="match status" value="1"/>
</dbReference>
<evidence type="ECO:0000313" key="2">
    <source>
        <dbReference type="Proteomes" id="UP001164746"/>
    </source>
</evidence>
<dbReference type="PANTHER" id="PTHR47642:SF5">
    <property type="entry name" value="ATP-DEPENDENT DNA HELICASE"/>
    <property type="match status" value="1"/>
</dbReference>
<dbReference type="EMBL" id="CP111013">
    <property type="protein sequence ID" value="WAQ97057.1"/>
    <property type="molecule type" value="Genomic_DNA"/>
</dbReference>